<dbReference type="RefSeq" id="WP_025803562.1">
    <property type="nucleotide sequence ID" value="NZ_CP053842.1"/>
</dbReference>
<keyword evidence="4" id="KW-1185">Reference proteome</keyword>
<dbReference type="Proteomes" id="UP000594749">
    <property type="component" value="Chromosome"/>
</dbReference>
<reference evidence="3 4" key="1">
    <citation type="submission" date="2020-10" db="EMBL/GenBank/DDBJ databases">
        <title>Campylobacter and Helicobacter PacBio genomes.</title>
        <authorList>
            <person name="Lane C."/>
        </authorList>
    </citation>
    <scope>NUCLEOTIDE SEQUENCE [LARGE SCALE GENOMIC DNA]</scope>
    <source>
        <strain evidence="3 4">2016D-0077</strain>
    </source>
</reference>
<evidence type="ECO:0000256" key="1">
    <source>
        <dbReference type="SAM" id="Coils"/>
    </source>
</evidence>
<proteinExistence type="predicted"/>
<dbReference type="EMBL" id="CP063078">
    <property type="protein sequence ID" value="QOQ87201.1"/>
    <property type="molecule type" value="Genomic_DNA"/>
</dbReference>
<dbReference type="OrthoDB" id="5363773at2"/>
<evidence type="ECO:0000313" key="4">
    <source>
        <dbReference type="Proteomes" id="UP000594749"/>
    </source>
</evidence>
<dbReference type="SUPFAM" id="SSF57997">
    <property type="entry name" value="Tropomyosin"/>
    <property type="match status" value="1"/>
</dbReference>
<name>A0A7M1LFW8_9BACT</name>
<feature type="chain" id="PRO_5029891376" evidence="2">
    <location>
        <begin position="26"/>
        <end position="2347"/>
    </location>
</feature>
<keyword evidence="1" id="KW-0175">Coiled coil</keyword>
<keyword evidence="2" id="KW-0732">Signal</keyword>
<feature type="signal peptide" evidence="2">
    <location>
        <begin position="1"/>
        <end position="25"/>
    </location>
</feature>
<organism evidence="3 4">
    <name type="scientific">Campylobacter corcagiensis</name>
    <dbReference type="NCBI Taxonomy" id="1448857"/>
    <lineage>
        <taxon>Bacteria</taxon>
        <taxon>Pseudomonadati</taxon>
        <taxon>Campylobacterota</taxon>
        <taxon>Epsilonproteobacteria</taxon>
        <taxon>Campylobacterales</taxon>
        <taxon>Campylobacteraceae</taxon>
        <taxon>Campylobacter</taxon>
    </lineage>
</organism>
<gene>
    <name evidence="3" type="ORF">IMC76_08325</name>
</gene>
<protein>
    <submittedName>
        <fullName evidence="3">Uncharacterized protein</fullName>
    </submittedName>
</protein>
<feature type="coiled-coil region" evidence="1">
    <location>
        <begin position="1259"/>
        <end position="1376"/>
    </location>
</feature>
<sequence length="2347" mass="263913">MKTSVFFKNLLATFTLVLLSSSLNADGLSPGDYGGTPCPNGAAFCPPAEDGSIMGNLNLFYGNGRNLNKNECKALEYKDRCSSTRSRYYWQNDHCWEDTDCTGKGYQKLMKTGVPIYYQTNIPSKDGRVGSFSSFKTDPSYSSLVYGDYAVAGESVLKFKNAVGRMDFEPAEYEKDGGSDFELNGKKSTMYLPASIKPEYIKYARVTWVGSIHTTNFTNSKVANNVFELTCTNSAQQLILKSDKKQLSPNWIRNICENALKSRKVHDVDCGAIPSMVENGVYDPVKGNDYFIDLKKYNDPGNYVTYVENGEKPVSNKPKAFFTCKDESVSPWMKKVNLKPISSDAIKQCKEKFPNADCDKMLGNYEDYYYPVSESKPAPVRIDIQPDTTKLLKEDVASRKTSLRQMCNEKFGNNPDCNRYSDDPIYKPYTQEELEGLIVEKKEIIAGPTVKVPKVTFLCFDKSSLHGYSTGLGYAYHNDKMKNTLENVKSDCKQILKNNTSLCDKLTSDNIKGYENSLRFAGTNNPDLAKQINTKMFPSIKLECPGAGRDCSYIDGYRISQKMCRLQKVEEVSTPGTTERTTEGFVCDLYPERCEANLPSWKNISLSGGVGEDTETFCKENPSQCVQNVKTCKAWEYGTDNSSYCDKNKDKCEMANFCMGYNYISTKAPAKNTNSRDNLNIAELARKELGGYRNMSLKVGNGETTKVEARDEDIYYTMSLDNTQANGQGSLWFIYSASADVTDYVKNALSMTNNSSSGDIWELPIIGGDVLTSDGEVINGRAFWHLGREFKSGWLTANFGSYLLTIVYSNDNVAKEMPDKKSKTYQFYKPKNVTIFNGFAALNDPDINNPQGAYLDFDIGGFYTPRQKNYDAKATVYAASNANYFNPGDKFAVSYKGNPNDLRKAYNSITNGYNFSGGRAIVKPGDNDVSVIDPNKWRSISINSYILNKFKNPDEKTQFMVPEQTNIHFQYGVLAHNTSGEQTYPSVIAFSTDLYVPEVCYYSTVYNMAGKSSRGKDGFVVTPNETLRNQVYFTIHKNSDSYDSEGLVIVPKLSRNLVYIDNSTKVSNPGDHDPTGFDNLESIEDNKASRANKYYNKLEGKNYELYLGKGAGVKVGNSISGGTLTKDTKAYVEFKTRIGGYYEEPVYKYSFSLKGVTMDYQLQMQQCPNPIGSNDTNIVELVPVEGLIVVNENYEKKGDDVSLYTQVANEPFNLKLVYDQNITDMNDTRITNILGDDKLAELLCGKGSNPTDQGCAAKIEKFEKDRAEQAKEIKKTDDERIETQKELYNKQSELSAAEKTLQNAQTAYNEAKNKYDANKDDSGLEAAYKASKKALDDAKKKVDDLNSKINDLEQNLEDIKKKLEKAKKDLQDTEAPIKDEFVNRFSRLDGVFVTTLTTNSALAKTGKATKKEQCDYVVKNSYDSSSKEWFQFKHFQDFAMGDDKAKKVGEDGTITLINDDKSKDHAYNSYEFFSDENSDKPIIDMKKVDIGLARKDYTFAVSYIPSGQETLTNCQYDCIKNNTKDGIRDMEKIKACQSKCSADNDQQIKDEVYRINICNSDEFAVRPAYFKLSKKVKDLYTAGDSKLASDFKSNIYPSDKDGNYVLGYDALLQPSTFDKNKSQEEQQPEPSTIFAQLSTKECLNEKVANVYLKGDEIFYAKSSTDVSNSAGVAINTLWDRSEKSSNNLIADFKYEKDLADEIKTYNSITTKDNLKRKANNSKKYSDVSLGKLGALNYYNIGYARMRLTDSAWTADDRADFGFGCIEGNYTYKTKNNKGKVGCYIGMDNDQKFDLLGIGSSVVTENRLDNQDLVLKFTYDTLKTDIVSLDDATTRSNDGRVYEYTYFNDFEASKRMGADMTILSKAFVPTTINGKEHNITTTLYNGGCYSRDMIFGLDFTFDCNDNADKISSANRCGKLYNRAEFCKNNILDSRCYKNVTLLAEQKADYDADDNLTKGIKFSASGGIEHFTDKRDKYKKIENINFVKNSGKGSITNVFDELENMFENNKTTPYRLPVFVAPKEEFINGENNGTIKINFARSVKTPLNPKVIYAQDFKKNSAVDHFEEGLDTDNEITEYEIKTDGIKAKNIKFSNLADVSNKSPLDFYYGYVNAEKNQYTWDIDYVEGIRDEQNVDVYSMIYLDYNGSGDISPKLSLIANDDDLNKNVTGVNDKLYYVGDKNPNRTNFYQNPSELYHSGSKDFVIRYIENSKPAGSCVRSYEVSGLNPSKSMETKDVENDNGVITSVRQFQKLNLSSDVDKWYVIEVETEPWLLYTGEESSKCGVTSTKYNYFEFILSLAKTAPGTGRWGGVGTTKSGDILGNYLNYDENGTGNDIQNSQQILTPRTNW</sequence>
<accession>A0A7M1LFW8</accession>
<evidence type="ECO:0000313" key="3">
    <source>
        <dbReference type="EMBL" id="QOQ87201.1"/>
    </source>
</evidence>
<evidence type="ECO:0000256" key="2">
    <source>
        <dbReference type="SAM" id="SignalP"/>
    </source>
</evidence>
<dbReference type="Gene3D" id="1.10.287.1490">
    <property type="match status" value="1"/>
</dbReference>